<keyword evidence="3" id="KW-1185">Reference proteome</keyword>
<evidence type="ECO:0000256" key="1">
    <source>
        <dbReference type="SAM" id="MobiDB-lite"/>
    </source>
</evidence>
<proteinExistence type="predicted"/>
<dbReference type="AlphaFoldDB" id="A0A165CHV0"/>
<reference evidence="2 3" key="1">
    <citation type="journal article" date="2016" name="Mol. Biol. Evol.">
        <title>Comparative Genomics of Early-Diverging Mushroom-Forming Fungi Provides Insights into the Origins of Lignocellulose Decay Capabilities.</title>
        <authorList>
            <person name="Nagy L.G."/>
            <person name="Riley R."/>
            <person name="Tritt A."/>
            <person name="Adam C."/>
            <person name="Daum C."/>
            <person name="Floudas D."/>
            <person name="Sun H."/>
            <person name="Yadav J.S."/>
            <person name="Pangilinan J."/>
            <person name="Larsson K.H."/>
            <person name="Matsuura K."/>
            <person name="Barry K."/>
            <person name="Labutti K."/>
            <person name="Kuo R."/>
            <person name="Ohm R.A."/>
            <person name="Bhattacharya S.S."/>
            <person name="Shirouzu T."/>
            <person name="Yoshinaga Y."/>
            <person name="Martin F.M."/>
            <person name="Grigoriev I.V."/>
            <person name="Hibbett D.S."/>
        </authorList>
    </citation>
    <scope>NUCLEOTIDE SEQUENCE [LARGE SCALE GENOMIC DNA]</scope>
    <source>
        <strain evidence="2 3">HHB12029</strain>
    </source>
</reference>
<evidence type="ECO:0000313" key="3">
    <source>
        <dbReference type="Proteomes" id="UP000077266"/>
    </source>
</evidence>
<dbReference type="STRING" id="1314781.A0A165CHV0"/>
<protein>
    <submittedName>
        <fullName evidence="2">Uncharacterized protein</fullName>
    </submittedName>
</protein>
<feature type="compositionally biased region" description="Low complexity" evidence="1">
    <location>
        <begin position="387"/>
        <end position="416"/>
    </location>
</feature>
<feature type="compositionally biased region" description="Low complexity" evidence="1">
    <location>
        <begin position="108"/>
        <end position="138"/>
    </location>
</feature>
<name>A0A165CHV0_EXIGL</name>
<accession>A0A165CHV0</accession>
<feature type="region of interest" description="Disordered" evidence="1">
    <location>
        <begin position="472"/>
        <end position="503"/>
    </location>
</feature>
<gene>
    <name evidence="2" type="ORF">EXIGLDRAFT_778507</name>
</gene>
<organism evidence="2 3">
    <name type="scientific">Exidia glandulosa HHB12029</name>
    <dbReference type="NCBI Taxonomy" id="1314781"/>
    <lineage>
        <taxon>Eukaryota</taxon>
        <taxon>Fungi</taxon>
        <taxon>Dikarya</taxon>
        <taxon>Basidiomycota</taxon>
        <taxon>Agaricomycotina</taxon>
        <taxon>Agaricomycetes</taxon>
        <taxon>Auriculariales</taxon>
        <taxon>Exidiaceae</taxon>
        <taxon>Exidia</taxon>
    </lineage>
</organism>
<sequence>MSDRLLTMLNEALVTADLPVCSPASAKGYKIWLNRCPKADEVSCTTCGSTGRQYIVIVVGVSEKAIGGTYFVCRLCTVDGKNGSFAGWTHETKLLVVYTPYIDRDTPSPAKAMKASKSPAGTGSGSSSSPSESSTRPSNPGVLVAKNFMSEMQKVFADQAKHGDSSLRDAVDKFKPLISGVLAAAPKTSDAVPLRTLLTAVAAIPTSAHAPAASSGLPPAPGFVGSGAWKAAGPQRAIAALKAKKAAAALPVPGTRGLGASSATHSRAAGKRKVRVWRFIALDLKNHKTEYHVELYDQCETFVWGDMPAAFRQSALKDAVELLDQFGDGWLPFGVTDEFPLCLGGEDIIHARIVCFARHSTGHVINMCDTDSDDSDAGDHSKGSGGSLSTPSRSVSSVSGPSRKSGSSGVSVSSNGRRTRRTASAQSIPSPSSQINMLDFFEADAAVASKKRPRLGSIVAALQLLCGDTVPVKGKERRPTRRDNESGHKGGASALRRRRSHFQVSSLSPSELTVFLRLIKTSLPASGPGPAHPPPSPTRNCGRPIWRRTATWPERRVDRHPVLLTHHHLPHVTMADPSGAAPQPGPNDVSTAILRPKKSPNRVILDEATADNNSAACWLCGRG</sequence>
<feature type="region of interest" description="Disordered" evidence="1">
    <location>
        <begin position="372"/>
        <end position="431"/>
    </location>
</feature>
<feature type="region of interest" description="Disordered" evidence="1">
    <location>
        <begin position="525"/>
        <end position="545"/>
    </location>
</feature>
<feature type="region of interest" description="Disordered" evidence="1">
    <location>
        <begin position="108"/>
        <end position="142"/>
    </location>
</feature>
<evidence type="ECO:0000313" key="2">
    <source>
        <dbReference type="EMBL" id="KZV82495.1"/>
    </source>
</evidence>
<dbReference type="EMBL" id="KV426320">
    <property type="protein sequence ID" value="KZV82495.1"/>
    <property type="molecule type" value="Genomic_DNA"/>
</dbReference>
<dbReference type="Proteomes" id="UP000077266">
    <property type="component" value="Unassembled WGS sequence"/>
</dbReference>
<dbReference type="InParanoid" id="A0A165CHV0"/>